<feature type="region of interest" description="Disordered" evidence="13">
    <location>
        <begin position="28"/>
        <end position="48"/>
    </location>
</feature>
<feature type="signal peptide" evidence="14">
    <location>
        <begin position="1"/>
        <end position="24"/>
    </location>
</feature>
<dbReference type="SUPFAM" id="SSF56935">
    <property type="entry name" value="Porins"/>
    <property type="match status" value="1"/>
</dbReference>
<keyword evidence="7" id="KW-0406">Ion transport</keyword>
<keyword evidence="4" id="KW-0410">Iron transport</keyword>
<dbReference type="PROSITE" id="PS52016">
    <property type="entry name" value="TONB_DEPENDENT_REC_3"/>
    <property type="match status" value="1"/>
</dbReference>
<evidence type="ECO:0000256" key="3">
    <source>
        <dbReference type="ARBA" id="ARBA00022452"/>
    </source>
</evidence>
<evidence type="ECO:0000256" key="9">
    <source>
        <dbReference type="ARBA" id="ARBA00023136"/>
    </source>
</evidence>
<keyword evidence="9 11" id="KW-0472">Membrane</keyword>
<accession>A0A0G9N0T5</accession>
<evidence type="ECO:0000313" key="17">
    <source>
        <dbReference type="EMBL" id="KLE35128.1"/>
    </source>
</evidence>
<dbReference type="GO" id="GO:0006826">
    <property type="term" value="P:iron ion transport"/>
    <property type="evidence" value="ECO:0007669"/>
    <property type="project" value="UniProtKB-KW"/>
</dbReference>
<dbReference type="InterPro" id="IPR000531">
    <property type="entry name" value="Beta-barrel_TonB"/>
</dbReference>
<evidence type="ECO:0000256" key="8">
    <source>
        <dbReference type="ARBA" id="ARBA00023077"/>
    </source>
</evidence>
<dbReference type="PANTHER" id="PTHR32552:SF81">
    <property type="entry name" value="TONB-DEPENDENT OUTER MEMBRANE RECEPTOR"/>
    <property type="match status" value="1"/>
</dbReference>
<keyword evidence="10 11" id="KW-0998">Cell outer membrane</keyword>
<evidence type="ECO:0000259" key="16">
    <source>
        <dbReference type="Pfam" id="PF07715"/>
    </source>
</evidence>
<keyword evidence="3 11" id="KW-1134">Transmembrane beta strand</keyword>
<keyword evidence="8 12" id="KW-0798">TonB box</keyword>
<name>A0A0G9N0T5_9SPHN</name>
<dbReference type="InterPro" id="IPR039426">
    <property type="entry name" value="TonB-dep_rcpt-like"/>
</dbReference>
<keyword evidence="17" id="KW-0675">Receptor</keyword>
<evidence type="ECO:0000256" key="7">
    <source>
        <dbReference type="ARBA" id="ARBA00023065"/>
    </source>
</evidence>
<protein>
    <submittedName>
        <fullName evidence="17">TonB-dependent receptor</fullName>
    </submittedName>
</protein>
<evidence type="ECO:0000259" key="15">
    <source>
        <dbReference type="Pfam" id="PF00593"/>
    </source>
</evidence>
<dbReference type="Gene3D" id="2.40.170.20">
    <property type="entry name" value="TonB-dependent receptor, beta-barrel domain"/>
    <property type="match status" value="1"/>
</dbReference>
<proteinExistence type="inferred from homology"/>
<gene>
    <name evidence="17" type="ORF">AAW00_01180</name>
</gene>
<evidence type="ECO:0000256" key="11">
    <source>
        <dbReference type="PROSITE-ProRule" id="PRU01360"/>
    </source>
</evidence>
<evidence type="ECO:0000256" key="2">
    <source>
        <dbReference type="ARBA" id="ARBA00022448"/>
    </source>
</evidence>
<organism evidence="17 18">
    <name type="scientific">Aurantiacibacter luteus</name>
    <dbReference type="NCBI Taxonomy" id="1581420"/>
    <lineage>
        <taxon>Bacteria</taxon>
        <taxon>Pseudomonadati</taxon>
        <taxon>Pseudomonadota</taxon>
        <taxon>Alphaproteobacteria</taxon>
        <taxon>Sphingomonadales</taxon>
        <taxon>Erythrobacteraceae</taxon>
        <taxon>Aurantiacibacter</taxon>
    </lineage>
</organism>
<comment type="subcellular location">
    <subcellularLocation>
        <location evidence="1 11">Cell outer membrane</location>
        <topology evidence="1 11">Multi-pass membrane protein</topology>
    </subcellularLocation>
</comment>
<dbReference type="Pfam" id="PF00593">
    <property type="entry name" value="TonB_dep_Rec_b-barrel"/>
    <property type="match status" value="1"/>
</dbReference>
<comment type="similarity">
    <text evidence="11 12">Belongs to the TonB-dependent receptor family.</text>
</comment>
<dbReference type="Pfam" id="PF07715">
    <property type="entry name" value="Plug"/>
    <property type="match status" value="1"/>
</dbReference>
<feature type="domain" description="TonB-dependent receptor-like beta-barrel" evidence="15">
    <location>
        <begin position="318"/>
        <end position="755"/>
    </location>
</feature>
<keyword evidence="2 11" id="KW-0813">Transport</keyword>
<comment type="caution">
    <text evidence="17">The sequence shown here is derived from an EMBL/GenBank/DDBJ whole genome shotgun (WGS) entry which is preliminary data.</text>
</comment>
<reference evidence="17 18" key="1">
    <citation type="submission" date="2015-04" db="EMBL/GenBank/DDBJ databases">
        <title>The draft genome sequence of Erythrobacter luteus KA37.</title>
        <authorList>
            <person name="Zhuang L."/>
            <person name="Liu Y."/>
            <person name="Shao Z."/>
        </authorList>
    </citation>
    <scope>NUCLEOTIDE SEQUENCE [LARGE SCALE GENOMIC DNA]</scope>
    <source>
        <strain evidence="17 18">KA37</strain>
    </source>
</reference>
<dbReference type="InterPro" id="IPR012910">
    <property type="entry name" value="Plug_dom"/>
</dbReference>
<dbReference type="AlphaFoldDB" id="A0A0G9N0T5"/>
<dbReference type="Proteomes" id="UP000053464">
    <property type="component" value="Unassembled WGS sequence"/>
</dbReference>
<evidence type="ECO:0000256" key="14">
    <source>
        <dbReference type="SAM" id="SignalP"/>
    </source>
</evidence>
<dbReference type="GO" id="GO:0009279">
    <property type="term" value="C:cell outer membrane"/>
    <property type="evidence" value="ECO:0007669"/>
    <property type="project" value="UniProtKB-SubCell"/>
</dbReference>
<evidence type="ECO:0000256" key="5">
    <source>
        <dbReference type="ARBA" id="ARBA00022692"/>
    </source>
</evidence>
<dbReference type="EMBL" id="LBHB01000001">
    <property type="protein sequence ID" value="KLE35128.1"/>
    <property type="molecule type" value="Genomic_DNA"/>
</dbReference>
<evidence type="ECO:0000313" key="18">
    <source>
        <dbReference type="Proteomes" id="UP000053464"/>
    </source>
</evidence>
<dbReference type="OrthoDB" id="9760333at2"/>
<keyword evidence="5 11" id="KW-0812">Transmembrane</keyword>
<dbReference type="PANTHER" id="PTHR32552">
    <property type="entry name" value="FERRICHROME IRON RECEPTOR-RELATED"/>
    <property type="match status" value="1"/>
</dbReference>
<feature type="domain" description="TonB-dependent receptor plug" evidence="16">
    <location>
        <begin position="63"/>
        <end position="172"/>
    </location>
</feature>
<dbReference type="CDD" id="cd01347">
    <property type="entry name" value="ligand_gated_channel"/>
    <property type="match status" value="1"/>
</dbReference>
<evidence type="ECO:0000256" key="12">
    <source>
        <dbReference type="RuleBase" id="RU003357"/>
    </source>
</evidence>
<evidence type="ECO:0000256" key="10">
    <source>
        <dbReference type="ARBA" id="ARBA00023237"/>
    </source>
</evidence>
<keyword evidence="18" id="KW-1185">Reference proteome</keyword>
<dbReference type="RefSeq" id="WP_047002530.1">
    <property type="nucleotide sequence ID" value="NZ_LBHB01000001.1"/>
</dbReference>
<keyword evidence="14" id="KW-0732">Signal</keyword>
<dbReference type="PATRIC" id="fig|1581420.6.peg.239"/>
<evidence type="ECO:0000256" key="1">
    <source>
        <dbReference type="ARBA" id="ARBA00004571"/>
    </source>
</evidence>
<dbReference type="STRING" id="1581420.AAW00_01180"/>
<dbReference type="InterPro" id="IPR036942">
    <property type="entry name" value="Beta-barrel_TonB_sf"/>
</dbReference>
<evidence type="ECO:0000256" key="6">
    <source>
        <dbReference type="ARBA" id="ARBA00023004"/>
    </source>
</evidence>
<feature type="chain" id="PRO_5002580766" evidence="14">
    <location>
        <begin position="25"/>
        <end position="793"/>
    </location>
</feature>
<evidence type="ECO:0000256" key="13">
    <source>
        <dbReference type="SAM" id="MobiDB-lite"/>
    </source>
</evidence>
<keyword evidence="6" id="KW-0408">Iron</keyword>
<sequence>MHPKILWSLLATGCSAVAVAPALAQDTSQPADQAAEGGTPPDAAENSETGAIIVTARRREEDLSDVPIAISIVTGEQIDASGSFNVGRLQQLQPSLRFYSSNPRNTAVNIRGIGAPFGLTNDGIEQGVGIYIDDVYYARVAASTFDFLDVERIEVLRGPQGTLYGKNTTAGALNITTRQPTFDFEGSLQLSFGNLGYLQGKGAISGPLSERVAARLVASATSRDGMLTNVTTGNDVNQLDNFGARAQVLWDISHAVSLTLAGDYNRQNPECCGQTFVRVAPTLRPASRQFEALADYFGYEPASRDAFDRLIDHDTPLAARQEFGGVSARLNAEVGPGDFTSVTSWRIWDWQPSNDRDYTELPITTVSANPSRQDQWTQELRYSGPAFDDVEFTAGLFLFRQHIVSIGLQEQGSAASYWLLGPGAGNNPALLNGLRQTTDIDYRNDSAALFGRAVWQVTDTLRIEPGLRLNFDAKHADYVAVASGGLQTSDSVLRARQNGVLQSQSYVADFSDWNLSGDLTVAWESTPDWLLYATYARSFKSGGVNLSGLPNRADGSPAVELATVAPERVDHFELGAKATLWDGGADLALSLFRTDIADYQATVVNGAIGVLRGYLANVDEVRTQGLELEAALRPARGLTLNGSLAYTDATYVTFTDAPPPLELSGGAIQVVDISGAPLPGVSRWAASLSGEYFVPTTLLGAPGEVYAAFDGSWRSRFSSSPSPSEYMWVDGYALVNLRAGFRADAGWDVFAWVRNATDAEYFDFLTAQSGSTGLVVGQPGDPRTYGVTASVRF</sequence>
<evidence type="ECO:0000256" key="4">
    <source>
        <dbReference type="ARBA" id="ARBA00022496"/>
    </source>
</evidence>